<dbReference type="Pfam" id="PF05345">
    <property type="entry name" value="He_PIG"/>
    <property type="match status" value="1"/>
</dbReference>
<evidence type="ECO:0008006" key="3">
    <source>
        <dbReference type="Google" id="ProtNLM"/>
    </source>
</evidence>
<sequence>MSHLNKATLLLVTLLGATGCGSGKSNPTAPAKGITTDNLKVSISGSVEKGPFVVGSTITINKLSETGENTSSTIVTKTKDDLGNFEFTAEADSILEISAFGYYRNEITGELSRAPLTLRTIYKASNDGKQSANINLLTHLTSNRILELIKDNKVGFEVALKQAEEEFSEAFKNVLTSSDKTAFSKLSIYKDSDSEASAYLLTVSSMLYQYAIEKAGKNGTTAEAELTAFINNIEKDFALDGIIEDTDSLISLSSTQKRINPDEVNANILKWIEGTDSYSAPDINEFLDSDLDGIANLEDEDDDNDGIKDQEDSAPFKADFVIADQSLSLIEDSSLQIDVTSNNPAGDDTAIVFNVLANPKYGVVRGDYPHITYTPRANFNGTDEFTFQLTQGAIASKTVKVQLVVAPVNDAPVINGAPQTSLRADEAYEFVPSTTDVDGDDLKFAIENQPSWLSFDSTTGSLKGTPTNRNVGSFKDIKIKVSDEEITTELPTFSIAVDYGILPAPSMLNHRVTLTDDTLKPIVLAWGEVEYASSYQVQISKVAQFTSDVTEVTVQTPATSFETQVTPGRYYWRVRSVNPSEVAGEWSLPETIEAGVFKYAFGNESDRVRQTINTLDGGYLIFGSNSTSNSDWVVKINGFGKQDWELTFKQNDSFGGLSKVYELKDGNILAIGREHGKTHAYGRVIDQMGNQVGDFSHTVGQASDEGKFADVVETDHGVYISYVALSDSKNTHTIHKLDLTNGTISSPINVPEIGQNIDVNGYKLASSNSGNLLIYGDAHVANAPQEGWRHGPFIIELDSAFTPVFSYENVDKPNNMTQVHLVKELKNGNFVLSGYTAIESKLMMVSRLGELLNDSWTPNSSTPSESIEELPSGQIAVLLNGTEIGIHVFSSNLAHISEEYITEYSEHGSAQMTYNSDGTITLSVNPNASSAGTNQVLIDKRTSQVSQ</sequence>
<dbReference type="Pfam" id="PF17963">
    <property type="entry name" value="Big_9"/>
    <property type="match status" value="1"/>
</dbReference>
<organism evidence="1 2">
    <name type="scientific">Pseudoalteromonas luteoviolacea DSM 6061</name>
    <dbReference type="NCBI Taxonomy" id="1365250"/>
    <lineage>
        <taxon>Bacteria</taxon>
        <taxon>Pseudomonadati</taxon>
        <taxon>Pseudomonadota</taxon>
        <taxon>Gammaproteobacteria</taxon>
        <taxon>Alteromonadales</taxon>
        <taxon>Pseudoalteromonadaceae</taxon>
        <taxon>Pseudoalteromonas</taxon>
    </lineage>
</organism>
<dbReference type="PROSITE" id="PS51257">
    <property type="entry name" value="PROKAR_LIPOPROTEIN"/>
    <property type="match status" value="1"/>
</dbReference>
<accession>A0A166Y750</accession>
<dbReference type="GO" id="GO:0005509">
    <property type="term" value="F:calcium ion binding"/>
    <property type="evidence" value="ECO:0007669"/>
    <property type="project" value="InterPro"/>
</dbReference>
<dbReference type="GO" id="GO:0016020">
    <property type="term" value="C:membrane"/>
    <property type="evidence" value="ECO:0007669"/>
    <property type="project" value="InterPro"/>
</dbReference>
<dbReference type="PATRIC" id="fig|1365250.3.peg.1194"/>
<name>A0A166Y750_9GAMM</name>
<dbReference type="InterPro" id="IPR015919">
    <property type="entry name" value="Cadherin-like_sf"/>
</dbReference>
<evidence type="ECO:0000313" key="2">
    <source>
        <dbReference type="Proteomes" id="UP000076643"/>
    </source>
</evidence>
<dbReference type="Gene3D" id="2.60.40.10">
    <property type="entry name" value="Immunoglobulins"/>
    <property type="match status" value="2"/>
</dbReference>
<dbReference type="SUPFAM" id="SSF49313">
    <property type="entry name" value="Cadherin-like"/>
    <property type="match status" value="1"/>
</dbReference>
<evidence type="ECO:0000313" key="1">
    <source>
        <dbReference type="EMBL" id="KZN41513.1"/>
    </source>
</evidence>
<proteinExistence type="predicted"/>
<keyword evidence="2" id="KW-1185">Reference proteome</keyword>
<dbReference type="EMBL" id="AUYB01000086">
    <property type="protein sequence ID" value="KZN41513.1"/>
    <property type="molecule type" value="Genomic_DNA"/>
</dbReference>
<dbReference type="Gene3D" id="2.60.40.3440">
    <property type="match status" value="1"/>
</dbReference>
<gene>
    <name evidence="1" type="ORF">N475_10605</name>
</gene>
<dbReference type="Proteomes" id="UP000076643">
    <property type="component" value="Unassembled WGS sequence"/>
</dbReference>
<dbReference type="InterPro" id="IPR013783">
    <property type="entry name" value="Ig-like_fold"/>
</dbReference>
<protein>
    <recommendedName>
        <fullName evidence="3">Fibronectin type-III domain-containing protein</fullName>
    </recommendedName>
</protein>
<comment type="caution">
    <text evidence="1">The sequence shown here is derived from an EMBL/GenBank/DDBJ whole genome shotgun (WGS) entry which is preliminary data.</text>
</comment>
<reference evidence="1 2" key="1">
    <citation type="submission" date="2013-07" db="EMBL/GenBank/DDBJ databases">
        <title>Comparative Genomic and Metabolomic Analysis of Twelve Strains of Pseudoalteromonas luteoviolacea.</title>
        <authorList>
            <person name="Vynne N.G."/>
            <person name="Mansson M."/>
            <person name="Gram L."/>
        </authorList>
    </citation>
    <scope>NUCLEOTIDE SEQUENCE [LARGE SCALE GENOMIC DNA]</scope>
    <source>
        <strain evidence="1 2">DSM 6061</strain>
    </source>
</reference>
<dbReference type="AlphaFoldDB" id="A0A166Y750"/>
<dbReference type="RefSeq" id="WP_063364822.1">
    <property type="nucleotide sequence ID" value="NZ_AQHB01000022.1"/>
</dbReference>